<feature type="domain" description="Aspartate/ornithine carbamoyltransferase Asp/Orn-binding" evidence="8">
    <location>
        <begin position="163"/>
        <end position="309"/>
    </location>
</feature>
<dbReference type="GO" id="GO:0044205">
    <property type="term" value="P:'de novo' UMP biosynthetic process"/>
    <property type="evidence" value="ECO:0007669"/>
    <property type="project" value="UniProtKB-UniRule"/>
</dbReference>
<dbReference type="FunFam" id="3.40.50.1370:FF:000007">
    <property type="entry name" value="Aspartate carbamoyltransferase"/>
    <property type="match status" value="1"/>
</dbReference>
<gene>
    <name evidence="7" type="primary">pyrB</name>
    <name evidence="10" type="ordered locus">LFE_0717</name>
</gene>
<feature type="binding site" evidence="7">
    <location>
        <position position="176"/>
    </location>
    <ligand>
        <name>L-aspartate</name>
        <dbReference type="ChEBI" id="CHEBI:29991"/>
    </ligand>
</feature>
<sequence length="323" mass="35672">MNLFLPAHTLEKKHLLSISDLSVPEIEGIFQTADSFLDLSSRSVRKVPSLRGRIIVNLFYEASTRTRTSFEIAGKRLSADVINITTTQSSVVKGESLLDTVRTIEALGADGIVIRHSSSGVPQWIAKQVGCHVINAGDGLREHPTQALLDLFTIQKRKKNLSGLTVAIVGDVLHSRVARSNMIAMQMMGMKVRVVGPPTLIPREVQKWGVEVFHNLREGLEKADVIMLLRLQLERQASGYIPSIEEYSRLFGLSPEKLSWANPDAIVLHPGPVNRGIEIQGEELFSDRSAILDQVHHGVAIRMAILYLLMAGGRPEEENRAPA</sequence>
<dbReference type="UniPathway" id="UPA00070">
    <property type="reaction ID" value="UER00116"/>
</dbReference>
<proteinExistence type="inferred from homology"/>
<dbReference type="EC" id="2.1.3.2" evidence="7"/>
<dbReference type="SUPFAM" id="SSF53671">
    <property type="entry name" value="Aspartate/ornithine carbamoyltransferase"/>
    <property type="match status" value="1"/>
</dbReference>
<name>I0IMD3_LEPFC</name>
<dbReference type="GO" id="GO:0005829">
    <property type="term" value="C:cytosol"/>
    <property type="evidence" value="ECO:0007669"/>
    <property type="project" value="TreeGrafter"/>
</dbReference>
<keyword evidence="3 7" id="KW-0808">Transferase</keyword>
<dbReference type="PANTHER" id="PTHR45753:SF6">
    <property type="entry name" value="ASPARTATE CARBAMOYLTRANSFERASE"/>
    <property type="match status" value="1"/>
</dbReference>
<evidence type="ECO:0000256" key="2">
    <source>
        <dbReference type="ARBA" id="ARBA00008896"/>
    </source>
</evidence>
<dbReference type="InterPro" id="IPR006130">
    <property type="entry name" value="Asp/Orn_carbamoylTrfase"/>
</dbReference>
<dbReference type="Gene3D" id="3.40.50.1370">
    <property type="entry name" value="Aspartate/ornithine carbamoyltransferase"/>
    <property type="match status" value="2"/>
</dbReference>
<dbReference type="NCBIfam" id="TIGR00670">
    <property type="entry name" value="asp_carb_tr"/>
    <property type="match status" value="1"/>
</dbReference>
<dbReference type="PANTHER" id="PTHR45753">
    <property type="entry name" value="ORNITHINE CARBAMOYLTRANSFERASE, MITOCHONDRIAL"/>
    <property type="match status" value="1"/>
</dbReference>
<protein>
    <recommendedName>
        <fullName evidence="7">Aspartate carbamoyltransferase</fullName>
        <ecNumber evidence="7">2.1.3.2</ecNumber>
    </recommendedName>
    <alternativeName>
        <fullName evidence="7">Aspartate transcarbamylase</fullName>
        <shortName evidence="7">ATCase</shortName>
    </alternativeName>
</protein>
<dbReference type="PRINTS" id="PR00101">
    <property type="entry name" value="ATCASE"/>
</dbReference>
<feature type="binding site" evidence="7">
    <location>
        <position position="115"/>
    </location>
    <ligand>
        <name>carbamoyl phosphate</name>
        <dbReference type="ChEBI" id="CHEBI:58228"/>
    </ligand>
</feature>
<evidence type="ECO:0000256" key="3">
    <source>
        <dbReference type="ARBA" id="ARBA00022679"/>
    </source>
</evidence>
<dbReference type="eggNOG" id="COG0540">
    <property type="taxonomic scope" value="Bacteria"/>
</dbReference>
<dbReference type="GO" id="GO:0016597">
    <property type="term" value="F:amino acid binding"/>
    <property type="evidence" value="ECO:0007669"/>
    <property type="project" value="InterPro"/>
</dbReference>
<dbReference type="KEGG" id="lfc:LFE_0717"/>
<reference evidence="10 11" key="1">
    <citation type="journal article" date="2012" name="J. Bacteriol.">
        <title>Complete Genome Sequence of Leptospirillum ferrooxidans Strain C2-3, Isolated from a Fresh Volcanic Ash Deposit on the Island of Miyake, Japan.</title>
        <authorList>
            <person name="Fujimura R."/>
            <person name="Sato Y."/>
            <person name="Nishizawa T."/>
            <person name="Oshima K."/>
            <person name="Kim S.-W."/>
            <person name="Hattori M."/>
            <person name="Kamijo T."/>
            <person name="Ohta H."/>
        </authorList>
    </citation>
    <scope>NUCLEOTIDE SEQUENCE [LARGE SCALE GENOMIC DNA]</scope>
    <source>
        <strain evidence="10 11">C2-3</strain>
    </source>
</reference>
<dbReference type="OrthoDB" id="9774690at2"/>
<dbReference type="GO" id="GO:0006207">
    <property type="term" value="P:'de novo' pyrimidine nucleobase biosynthetic process"/>
    <property type="evidence" value="ECO:0007669"/>
    <property type="project" value="InterPro"/>
</dbReference>
<accession>I0IMD3</accession>
<evidence type="ECO:0000256" key="5">
    <source>
        <dbReference type="ARBA" id="ARBA00043884"/>
    </source>
</evidence>
<comment type="subunit">
    <text evidence="7">Heterododecamer (2C3:3R2) of six catalytic PyrB chains organized as two trimers (C3), and six regulatory PyrI chains organized as three dimers (R2).</text>
</comment>
<feature type="binding site" evidence="7">
    <location>
        <position position="271"/>
    </location>
    <ligand>
        <name>carbamoyl phosphate</name>
        <dbReference type="ChEBI" id="CHEBI:58228"/>
    </ligand>
</feature>
<comment type="function">
    <text evidence="5 7">Catalyzes the condensation of carbamoyl phosphate and aspartate to form carbamoyl aspartate and inorganic phosphate, the committed step in the de novo pyrimidine nucleotide biosynthesis pathway.</text>
</comment>
<dbReference type="PRINTS" id="PR00100">
    <property type="entry name" value="AOTCASE"/>
</dbReference>
<feature type="binding site" evidence="7">
    <location>
        <position position="93"/>
    </location>
    <ligand>
        <name>L-aspartate</name>
        <dbReference type="ChEBI" id="CHEBI:29991"/>
    </ligand>
</feature>
<feature type="binding site" evidence="7">
    <location>
        <position position="272"/>
    </location>
    <ligand>
        <name>carbamoyl phosphate</name>
        <dbReference type="ChEBI" id="CHEBI:58228"/>
    </ligand>
</feature>
<dbReference type="InterPro" id="IPR006132">
    <property type="entry name" value="Asp/Orn_carbamoyltranf_P-bd"/>
</dbReference>
<dbReference type="GO" id="GO:0004070">
    <property type="term" value="F:aspartate carbamoyltransferase activity"/>
    <property type="evidence" value="ECO:0007669"/>
    <property type="project" value="UniProtKB-UniRule"/>
</dbReference>
<dbReference type="Pfam" id="PF00185">
    <property type="entry name" value="OTCace"/>
    <property type="match status" value="1"/>
</dbReference>
<evidence type="ECO:0000256" key="4">
    <source>
        <dbReference type="ARBA" id="ARBA00022975"/>
    </source>
</evidence>
<evidence type="ECO:0000259" key="8">
    <source>
        <dbReference type="Pfam" id="PF00185"/>
    </source>
</evidence>
<dbReference type="InterPro" id="IPR036901">
    <property type="entry name" value="Asp/Orn_carbamoylTrfase_sf"/>
</dbReference>
<comment type="catalytic activity">
    <reaction evidence="6 7">
        <text>carbamoyl phosphate + L-aspartate = N-carbamoyl-L-aspartate + phosphate + H(+)</text>
        <dbReference type="Rhea" id="RHEA:20013"/>
        <dbReference type="ChEBI" id="CHEBI:15378"/>
        <dbReference type="ChEBI" id="CHEBI:29991"/>
        <dbReference type="ChEBI" id="CHEBI:32814"/>
        <dbReference type="ChEBI" id="CHEBI:43474"/>
        <dbReference type="ChEBI" id="CHEBI:58228"/>
        <dbReference type="EC" id="2.1.3.2"/>
    </reaction>
</comment>
<dbReference type="RefSeq" id="WP_014448924.1">
    <property type="nucleotide sequence ID" value="NC_017094.1"/>
</dbReference>
<keyword evidence="11" id="KW-1185">Reference proteome</keyword>
<dbReference type="InterPro" id="IPR006131">
    <property type="entry name" value="Asp_carbamoyltransf_Asp/Orn-bd"/>
</dbReference>
<dbReference type="EMBL" id="AP012342">
    <property type="protein sequence ID" value="BAM06432.1"/>
    <property type="molecule type" value="Genomic_DNA"/>
</dbReference>
<dbReference type="Pfam" id="PF02729">
    <property type="entry name" value="OTCace_N"/>
    <property type="match status" value="1"/>
</dbReference>
<dbReference type="InterPro" id="IPR002082">
    <property type="entry name" value="Asp_carbamoyltransf"/>
</dbReference>
<dbReference type="Proteomes" id="UP000007382">
    <property type="component" value="Chromosome"/>
</dbReference>
<dbReference type="GO" id="GO:0006520">
    <property type="term" value="P:amino acid metabolic process"/>
    <property type="evidence" value="ECO:0007669"/>
    <property type="project" value="InterPro"/>
</dbReference>
<feature type="binding site" evidence="7">
    <location>
        <position position="66"/>
    </location>
    <ligand>
        <name>carbamoyl phosphate</name>
        <dbReference type="ChEBI" id="CHEBI:58228"/>
    </ligand>
</feature>
<dbReference type="STRING" id="1162668.LFE_0717"/>
<comment type="similarity">
    <text evidence="2 7">Belongs to the aspartate/ornithine carbamoyltransferase superfamily. ATCase family.</text>
</comment>
<dbReference type="HOGENOM" id="CLU_043846_2_0_0"/>
<reference evidence="11" key="2">
    <citation type="submission" date="2012-03" db="EMBL/GenBank/DDBJ databases">
        <title>The complete genome sequence of the pioneer microbe on fresh volcanic deposit, Leptospirillum ferrooxidans strain C2-3.</title>
        <authorList>
            <person name="Fujimura R."/>
            <person name="Sato Y."/>
            <person name="Nishizawa T."/>
            <person name="Nanba K."/>
            <person name="Oshima K."/>
            <person name="Hattori M."/>
            <person name="Kamijo T."/>
            <person name="Ohta H."/>
        </authorList>
    </citation>
    <scope>NUCLEOTIDE SEQUENCE [LARGE SCALE GENOMIC DNA]</scope>
    <source>
        <strain evidence="11">C2-3</strain>
    </source>
</reference>
<dbReference type="PATRIC" id="fig|1162668.3.peg.833"/>
<feature type="binding site" evidence="7">
    <location>
        <position position="143"/>
    </location>
    <ligand>
        <name>carbamoyl phosphate</name>
        <dbReference type="ChEBI" id="CHEBI:58228"/>
    </ligand>
</feature>
<evidence type="ECO:0000256" key="6">
    <source>
        <dbReference type="ARBA" id="ARBA00048859"/>
    </source>
</evidence>
<dbReference type="NCBIfam" id="NF002032">
    <property type="entry name" value="PRK00856.1"/>
    <property type="match status" value="1"/>
</dbReference>
<comment type="pathway">
    <text evidence="1 7">Pyrimidine metabolism; UMP biosynthesis via de novo pathway; (S)-dihydroorotate from bicarbonate: step 2/3.</text>
</comment>
<dbReference type="HAMAP" id="MF_00001">
    <property type="entry name" value="Asp_carb_tr"/>
    <property type="match status" value="1"/>
</dbReference>
<evidence type="ECO:0000313" key="10">
    <source>
        <dbReference type="EMBL" id="BAM06432.1"/>
    </source>
</evidence>
<evidence type="ECO:0000259" key="9">
    <source>
        <dbReference type="Pfam" id="PF02729"/>
    </source>
</evidence>
<feature type="binding site" evidence="7">
    <location>
        <position position="230"/>
    </location>
    <ligand>
        <name>L-aspartate</name>
        <dbReference type="ChEBI" id="CHEBI:29991"/>
    </ligand>
</feature>
<organism evidence="10 11">
    <name type="scientific">Leptospirillum ferrooxidans (strain C2-3)</name>
    <dbReference type="NCBI Taxonomy" id="1162668"/>
    <lineage>
        <taxon>Bacteria</taxon>
        <taxon>Pseudomonadati</taxon>
        <taxon>Nitrospirota</taxon>
        <taxon>Nitrospiria</taxon>
        <taxon>Nitrospirales</taxon>
        <taxon>Nitrospiraceae</taxon>
        <taxon>Leptospirillum</taxon>
    </lineage>
</organism>
<keyword evidence="4 7" id="KW-0665">Pyrimidine biosynthesis</keyword>
<dbReference type="AlphaFoldDB" id="I0IMD3"/>
<feature type="domain" description="Aspartate/ornithine carbamoyltransferase carbamoyl-P binding" evidence="9">
    <location>
        <begin position="13"/>
        <end position="155"/>
    </location>
</feature>
<evidence type="ECO:0000256" key="1">
    <source>
        <dbReference type="ARBA" id="ARBA00004852"/>
    </source>
</evidence>
<feature type="binding site" evidence="7">
    <location>
        <position position="146"/>
    </location>
    <ligand>
        <name>carbamoyl phosphate</name>
        <dbReference type="ChEBI" id="CHEBI:58228"/>
    </ligand>
</feature>
<feature type="binding site" evidence="7">
    <location>
        <position position="65"/>
    </location>
    <ligand>
        <name>carbamoyl phosphate</name>
        <dbReference type="ChEBI" id="CHEBI:58228"/>
    </ligand>
</feature>
<dbReference type="PROSITE" id="PS00097">
    <property type="entry name" value="CARBAMOYLTRANSFERASE"/>
    <property type="match status" value="1"/>
</dbReference>
<evidence type="ECO:0000256" key="7">
    <source>
        <dbReference type="HAMAP-Rule" id="MF_00001"/>
    </source>
</evidence>
<evidence type="ECO:0000313" key="11">
    <source>
        <dbReference type="Proteomes" id="UP000007382"/>
    </source>
</evidence>